<feature type="region of interest" description="Disordered" evidence="1">
    <location>
        <begin position="220"/>
        <end position="241"/>
    </location>
</feature>
<dbReference type="OrthoDB" id="4350888at2"/>
<name>A0A2G1XFP1_STRCJ</name>
<keyword evidence="2" id="KW-1133">Transmembrane helix</keyword>
<evidence type="ECO:0000313" key="4">
    <source>
        <dbReference type="Proteomes" id="UP000222531"/>
    </source>
</evidence>
<evidence type="ECO:0000256" key="1">
    <source>
        <dbReference type="SAM" id="MobiDB-lite"/>
    </source>
</evidence>
<protein>
    <submittedName>
        <fullName evidence="3">Uncharacterized protein</fullName>
    </submittedName>
</protein>
<feature type="transmembrane region" description="Helical" evidence="2">
    <location>
        <begin position="73"/>
        <end position="93"/>
    </location>
</feature>
<evidence type="ECO:0000313" key="3">
    <source>
        <dbReference type="EMBL" id="PHQ50052.1"/>
    </source>
</evidence>
<comment type="caution">
    <text evidence="3">The sequence shown here is derived from an EMBL/GenBank/DDBJ whole genome shotgun (WGS) entry which is preliminary data.</text>
</comment>
<dbReference type="Proteomes" id="UP000222531">
    <property type="component" value="Unassembled WGS sequence"/>
</dbReference>
<dbReference type="EMBL" id="NHZO01000151">
    <property type="protein sequence ID" value="PHQ50052.1"/>
    <property type="molecule type" value="Genomic_DNA"/>
</dbReference>
<gene>
    <name evidence="3" type="ORF">BLA24_20825</name>
</gene>
<dbReference type="RefSeq" id="WP_099200539.1">
    <property type="nucleotide sequence ID" value="NZ_JBIRXA010000001.1"/>
</dbReference>
<evidence type="ECO:0000256" key="2">
    <source>
        <dbReference type="SAM" id="Phobius"/>
    </source>
</evidence>
<dbReference type="AlphaFoldDB" id="A0A2G1XFP1"/>
<organism evidence="3 4">
    <name type="scientific">Streptomyces cinnamoneus</name>
    <name type="common">Streptoverticillium cinnamoneum</name>
    <dbReference type="NCBI Taxonomy" id="53446"/>
    <lineage>
        <taxon>Bacteria</taxon>
        <taxon>Bacillati</taxon>
        <taxon>Actinomycetota</taxon>
        <taxon>Actinomycetes</taxon>
        <taxon>Kitasatosporales</taxon>
        <taxon>Streptomycetaceae</taxon>
        <taxon>Streptomyces</taxon>
        <taxon>Streptomyces cinnamoneus group</taxon>
    </lineage>
</organism>
<keyword evidence="2" id="KW-0812">Transmembrane</keyword>
<feature type="compositionally biased region" description="Pro residues" evidence="1">
    <location>
        <begin position="54"/>
        <end position="63"/>
    </location>
</feature>
<feature type="region of interest" description="Disordered" evidence="1">
    <location>
        <begin position="99"/>
        <end position="155"/>
    </location>
</feature>
<feature type="region of interest" description="Disordered" evidence="1">
    <location>
        <begin position="1"/>
        <end position="71"/>
    </location>
</feature>
<feature type="compositionally biased region" description="Polar residues" evidence="1">
    <location>
        <begin position="146"/>
        <end position="155"/>
    </location>
</feature>
<accession>A0A2G1XFP1</accession>
<proteinExistence type="predicted"/>
<feature type="compositionally biased region" description="Low complexity" evidence="1">
    <location>
        <begin position="104"/>
        <end position="127"/>
    </location>
</feature>
<sequence length="321" mass="32680">MSHQQPGPYGPPPQQPQQPPAYGPPQGTPYGPPQGAPQGAPQQYPTPGYGAPHYPSPYPPVPPQGGGKGKRTGLVVGAVVVAAALVAGGLFLLKDGKSDGGAKAGKAGAGSSPGASGSPSPSASPAAKRYKLITPDTVGEYKKDPTQSSGESTSQDDVQALTAFGLTNPKSVDAVYTAGAGAGGRPQRLMTFTGGWGDELKHPEAAVDLMFMSIKVGTGKNGGSDVRTDPQGQPQKVTPAGLEPGAVMKCQLTKMSSREKGGTASGPDNMTMPVCVWADTSTLGMVFVADIALIERGKALSLDEAASRTVTLRQGLRVENH</sequence>
<feature type="compositionally biased region" description="Low complexity" evidence="1">
    <location>
        <begin position="36"/>
        <end position="53"/>
    </location>
</feature>
<reference evidence="3 4" key="1">
    <citation type="journal article" date="2017" name="Biochemistry">
        <title>Identification of the Biosynthetic Pathway for the Antibiotic Bicyclomycin.</title>
        <authorList>
            <person name="Patteson J."/>
            <person name="Cai W."/>
            <person name="Johnson R.A."/>
            <person name="Santa Maria K."/>
            <person name="Li B."/>
        </authorList>
    </citation>
    <scope>NUCLEOTIDE SEQUENCE [LARGE SCALE GENOMIC DNA]</scope>
    <source>
        <strain evidence="3 4">ATCC 21532</strain>
    </source>
</reference>
<keyword evidence="2" id="KW-0472">Membrane</keyword>
<keyword evidence="4" id="KW-1185">Reference proteome</keyword>
<feature type="compositionally biased region" description="Pro residues" evidence="1">
    <location>
        <begin position="8"/>
        <end position="35"/>
    </location>
</feature>